<protein>
    <recommendedName>
        <fullName evidence="2">RelA/SpoT domain-containing protein</fullName>
    </recommendedName>
</protein>
<dbReference type="SMART" id="SM00954">
    <property type="entry name" value="RelA_SpoT"/>
    <property type="match status" value="1"/>
</dbReference>
<dbReference type="InterPro" id="IPR043519">
    <property type="entry name" value="NT_sf"/>
</dbReference>
<name>A0A412PF36_9FIRM</name>
<sequence>MKLDLFSFIDETMAYYKSKSAIYQYAEGKLNQFFSDEFLNGEDPVIALRSRIKAEDSLKEKLIRNQFYLQYEAGKDAISHLTDLIGITMQCRFIHNEDQLYKTLFNKFTRKKGTPYFVANNDPDIFIDLSVFQPQIQRNGFTIYRIDGYYTFNDEIIRFELQIKSLVHAFWSEIEHEVVYKNPDFILYDQFNKDMLGAIRDNLDVVDKQLEIMYDEISHQSRQTQIGMDEVGFKQFVARSINELVNRKMRESVGFTSDFKKCSAMIAQYVYVRDFINGEHNKERMMDYLETLNMLATSKLDLSEEIHLEREHQTDDEFCRIFAKYWQEQLNSNFQWHIFFAMLFSIQPGSNIDDFTDFCIIIKRLLIEPNWYYNTFKQFDDDKALAIQKDLELVLAKALVRVDDIEIVHEDKVYLCMQTFRHYVTQLENEYNDYTEFIQYYEKNKLELFRLITDHFH</sequence>
<organism evidence="3 4">
    <name type="scientific">Solobacterium moorei</name>
    <dbReference type="NCBI Taxonomy" id="102148"/>
    <lineage>
        <taxon>Bacteria</taxon>
        <taxon>Bacillati</taxon>
        <taxon>Bacillota</taxon>
        <taxon>Erysipelotrichia</taxon>
        <taxon>Erysipelotrichales</taxon>
        <taxon>Erysipelotrichaceae</taxon>
        <taxon>Solobacterium</taxon>
    </lineage>
</organism>
<comment type="pathway">
    <text evidence="1">Purine metabolism; ppGpp biosynthesis; ppGpp from GTP: step 1/2.</text>
</comment>
<dbReference type="SUPFAM" id="SSF81301">
    <property type="entry name" value="Nucleotidyltransferase"/>
    <property type="match status" value="1"/>
</dbReference>
<dbReference type="PANTHER" id="PTHR41773:SF1">
    <property type="entry name" value="RELA_SPOT DOMAIN-CONTAINING PROTEIN"/>
    <property type="match status" value="1"/>
</dbReference>
<feature type="domain" description="RelA/SpoT" evidence="2">
    <location>
        <begin position="50"/>
        <end position="186"/>
    </location>
</feature>
<dbReference type="PANTHER" id="PTHR41773">
    <property type="entry name" value="GTP PYROPHOSPHATASE-RELATED"/>
    <property type="match status" value="1"/>
</dbReference>
<dbReference type="Pfam" id="PF04607">
    <property type="entry name" value="RelA_SpoT"/>
    <property type="match status" value="1"/>
</dbReference>
<evidence type="ECO:0000313" key="3">
    <source>
        <dbReference type="EMBL" id="RGT56074.1"/>
    </source>
</evidence>
<evidence type="ECO:0000256" key="1">
    <source>
        <dbReference type="ARBA" id="ARBA00004976"/>
    </source>
</evidence>
<gene>
    <name evidence="3" type="ORF">DWX20_04500</name>
</gene>
<dbReference type="GO" id="GO:0015970">
    <property type="term" value="P:guanosine tetraphosphate biosynthetic process"/>
    <property type="evidence" value="ECO:0007669"/>
    <property type="project" value="UniProtKB-UniPathway"/>
</dbReference>
<accession>A0A412PF36</accession>
<dbReference type="Gene3D" id="3.30.460.10">
    <property type="entry name" value="Beta Polymerase, domain 2"/>
    <property type="match status" value="1"/>
</dbReference>
<dbReference type="RefSeq" id="WP_118764641.1">
    <property type="nucleotide sequence ID" value="NZ_CABJCF010000002.1"/>
</dbReference>
<dbReference type="InterPro" id="IPR007685">
    <property type="entry name" value="RelA_SpoT"/>
</dbReference>
<evidence type="ECO:0000259" key="2">
    <source>
        <dbReference type="SMART" id="SM00954"/>
    </source>
</evidence>
<dbReference type="Proteomes" id="UP000284731">
    <property type="component" value="Unassembled WGS sequence"/>
</dbReference>
<dbReference type="UniPathway" id="UPA00908">
    <property type="reaction ID" value="UER00884"/>
</dbReference>
<comment type="caution">
    <text evidence="3">The sequence shown here is derived from an EMBL/GenBank/DDBJ whole genome shotgun (WGS) entry which is preliminary data.</text>
</comment>
<dbReference type="AlphaFoldDB" id="A0A412PF36"/>
<dbReference type="EMBL" id="QRWX01000002">
    <property type="protein sequence ID" value="RGT56074.1"/>
    <property type="molecule type" value="Genomic_DNA"/>
</dbReference>
<reference evidence="3 4" key="1">
    <citation type="submission" date="2018-08" db="EMBL/GenBank/DDBJ databases">
        <title>A genome reference for cultivated species of the human gut microbiota.</title>
        <authorList>
            <person name="Zou Y."/>
            <person name="Xue W."/>
            <person name="Luo G."/>
        </authorList>
    </citation>
    <scope>NUCLEOTIDE SEQUENCE [LARGE SCALE GENOMIC DNA]</scope>
    <source>
        <strain evidence="3 4">AF18-46</strain>
    </source>
</reference>
<proteinExistence type="predicted"/>
<evidence type="ECO:0000313" key="4">
    <source>
        <dbReference type="Proteomes" id="UP000284731"/>
    </source>
</evidence>